<dbReference type="Proteomes" id="UP000435112">
    <property type="component" value="Unassembled WGS sequence"/>
</dbReference>
<evidence type="ECO:0000313" key="4">
    <source>
        <dbReference type="Proteomes" id="UP000429607"/>
    </source>
</evidence>
<dbReference type="AlphaFoldDB" id="A0A6A3JXR9"/>
<name>A0A6A3JXR9_9STRA</name>
<dbReference type="EMBL" id="QXFV01001800">
    <property type="protein sequence ID" value="KAE8998117.1"/>
    <property type="molecule type" value="Genomic_DNA"/>
</dbReference>
<evidence type="ECO:0000313" key="2">
    <source>
        <dbReference type="EMBL" id="KAE8998117.1"/>
    </source>
</evidence>
<evidence type="ECO:0000313" key="5">
    <source>
        <dbReference type="Proteomes" id="UP000434957"/>
    </source>
</evidence>
<comment type="caution">
    <text evidence="2">The sequence shown here is derived from an EMBL/GenBank/DDBJ whole genome shotgun (WGS) entry which is preliminary data.</text>
</comment>
<dbReference type="EMBL" id="QXFT01001821">
    <property type="protein sequence ID" value="KAE9309648.1"/>
    <property type="molecule type" value="Genomic_DNA"/>
</dbReference>
<dbReference type="Proteomes" id="UP000434957">
    <property type="component" value="Unassembled WGS sequence"/>
</dbReference>
<evidence type="ECO:0000313" key="1">
    <source>
        <dbReference type="EMBL" id="KAE8994505.1"/>
    </source>
</evidence>
<evidence type="ECO:0000313" key="6">
    <source>
        <dbReference type="Proteomes" id="UP000435112"/>
    </source>
</evidence>
<keyword evidence="5" id="KW-1185">Reference proteome</keyword>
<gene>
    <name evidence="2" type="ORF">PR001_g19414</name>
    <name evidence="1" type="ORF">PR002_g19903</name>
    <name evidence="3" type="ORF">PR003_g20464</name>
</gene>
<organism evidence="2 4">
    <name type="scientific">Phytophthora rubi</name>
    <dbReference type="NCBI Taxonomy" id="129364"/>
    <lineage>
        <taxon>Eukaryota</taxon>
        <taxon>Sar</taxon>
        <taxon>Stramenopiles</taxon>
        <taxon>Oomycota</taxon>
        <taxon>Peronosporomycetes</taxon>
        <taxon>Peronosporales</taxon>
        <taxon>Peronosporaceae</taxon>
        <taxon>Phytophthora</taxon>
    </lineage>
</organism>
<sequence length="54" mass="5594">MLLRKRALRTSSKSSSKLNSPTAAFICPLRRASATIPLASWSSSAADTAAGESA</sequence>
<dbReference type="Proteomes" id="UP000429607">
    <property type="component" value="Unassembled WGS sequence"/>
</dbReference>
<accession>A0A6A3JXR9</accession>
<protein>
    <submittedName>
        <fullName evidence="2">Uncharacterized protein</fullName>
    </submittedName>
</protein>
<dbReference type="EMBL" id="QXFU01001846">
    <property type="protein sequence ID" value="KAE8994505.1"/>
    <property type="molecule type" value="Genomic_DNA"/>
</dbReference>
<evidence type="ECO:0000313" key="3">
    <source>
        <dbReference type="EMBL" id="KAE9309648.1"/>
    </source>
</evidence>
<reference evidence="4 6" key="1">
    <citation type="submission" date="2018-09" db="EMBL/GenBank/DDBJ databases">
        <title>Genomic investigation of the strawberry pathogen Phytophthora fragariae indicates pathogenicity is determined by transcriptional variation in three key races.</title>
        <authorList>
            <person name="Adams T.M."/>
            <person name="Armitage A.D."/>
            <person name="Sobczyk M.K."/>
            <person name="Bates H.J."/>
            <person name="Dunwell J.M."/>
            <person name="Nellist C.F."/>
            <person name="Harrison R.J."/>
        </authorList>
    </citation>
    <scope>NUCLEOTIDE SEQUENCE [LARGE SCALE GENOMIC DNA]</scope>
    <source>
        <strain evidence="2 4">SCRP249</strain>
        <strain evidence="1 6">SCRP324</strain>
        <strain evidence="3 5">SCRP333</strain>
    </source>
</reference>
<proteinExistence type="predicted"/>